<name>A0ABR4EDG3_9PEZI</name>
<evidence type="ECO:0000256" key="3">
    <source>
        <dbReference type="ARBA" id="ARBA00023295"/>
    </source>
</evidence>
<dbReference type="PANTHER" id="PTHR42812:SF17">
    <property type="entry name" value="BETA-XYLOSIDASE C-TERMINAL CONCANAVALIN A-LIKE DOMAIN-CONTAINING PROTEIN-RELATED"/>
    <property type="match status" value="1"/>
</dbReference>
<keyword evidence="2 4" id="KW-0378">Hydrolase</keyword>
<dbReference type="SUPFAM" id="SSF49899">
    <property type="entry name" value="Concanavalin A-like lectins/glucanases"/>
    <property type="match status" value="1"/>
</dbReference>
<dbReference type="Gene3D" id="2.60.120.200">
    <property type="match status" value="1"/>
</dbReference>
<reference evidence="6 7" key="1">
    <citation type="submission" date="2024-03" db="EMBL/GenBank/DDBJ databases">
        <title>A high-quality draft genome sequence of Diaporthe vaccinii, a causative agent of upright dieback and viscid rot disease in cranberry plants.</title>
        <authorList>
            <person name="Sarrasin M."/>
            <person name="Lang B.F."/>
            <person name="Burger G."/>
        </authorList>
    </citation>
    <scope>NUCLEOTIDE SEQUENCE [LARGE SCALE GENOMIC DNA]</scope>
    <source>
        <strain evidence="6 7">IS7</strain>
    </source>
</reference>
<evidence type="ECO:0000256" key="4">
    <source>
        <dbReference type="RuleBase" id="RU361187"/>
    </source>
</evidence>
<dbReference type="Pfam" id="PF17851">
    <property type="entry name" value="GH43_C2"/>
    <property type="match status" value="1"/>
</dbReference>
<dbReference type="CDD" id="cd18833">
    <property type="entry name" value="GH43_PcXyl-like"/>
    <property type="match status" value="1"/>
</dbReference>
<dbReference type="InterPro" id="IPR023296">
    <property type="entry name" value="Glyco_hydro_beta-prop_sf"/>
</dbReference>
<evidence type="ECO:0000259" key="5">
    <source>
        <dbReference type="Pfam" id="PF17851"/>
    </source>
</evidence>
<organism evidence="6 7">
    <name type="scientific">Diaporthe vaccinii</name>
    <dbReference type="NCBI Taxonomy" id="105482"/>
    <lineage>
        <taxon>Eukaryota</taxon>
        <taxon>Fungi</taxon>
        <taxon>Dikarya</taxon>
        <taxon>Ascomycota</taxon>
        <taxon>Pezizomycotina</taxon>
        <taxon>Sordariomycetes</taxon>
        <taxon>Sordariomycetidae</taxon>
        <taxon>Diaporthales</taxon>
        <taxon>Diaporthaceae</taxon>
        <taxon>Diaporthe</taxon>
        <taxon>Diaporthe eres species complex</taxon>
    </lineage>
</organism>
<dbReference type="InterPro" id="IPR006710">
    <property type="entry name" value="Glyco_hydro_43"/>
</dbReference>
<evidence type="ECO:0000313" key="6">
    <source>
        <dbReference type="EMBL" id="KAL2280487.1"/>
    </source>
</evidence>
<dbReference type="Proteomes" id="UP001600888">
    <property type="component" value="Unassembled WGS sequence"/>
</dbReference>
<protein>
    <recommendedName>
        <fullName evidence="5">Beta-xylosidase C-terminal Concanavalin A-like domain-containing protein</fullName>
    </recommendedName>
</protein>
<dbReference type="Gene3D" id="2.115.10.20">
    <property type="entry name" value="Glycosyl hydrolase domain, family 43"/>
    <property type="match status" value="1"/>
</dbReference>
<feature type="domain" description="Beta-xylosidase C-terminal Concanavalin A-like" evidence="5">
    <location>
        <begin position="366"/>
        <end position="583"/>
    </location>
</feature>
<evidence type="ECO:0000256" key="2">
    <source>
        <dbReference type="ARBA" id="ARBA00022801"/>
    </source>
</evidence>
<sequence>MQGQYNQTRLCQPNNPMYMRLYSLIGLSVLALAGQGQSQEAPSANTTFHNPILPGWNSDPSCTFVKQWDNTFFCTVSSFLAFPGVPVYASKDLINWKLASNALTRPEQLPELSRNSQQNEGIWASTFRYHEGTFYLITSYVSWYEGWGPKILLFTTTDPYDDASWTGPLHVDNPANDIDPDIFWDDGKVYMSVAAGIYVSEIDLSTGAATEPSRVWNGTGDRNPEGPHFYHKDDYYYLLIGEGGTETNHSVTIARSEEFEGPFVGAPQNPILTAKNTDRYFQTVGHADLFQDASGNWWGVALATRSGPEWEIYPMGREMVLFTVNWEEDEWPILDPVLGTMTGPLPPTNKRIPGDGHWVNEPDVVDFAPGSDIPRHFFFWRPPKTSLFAVSPEGHPGTLQISPSPVNLSATPDFKPAEDGLGFIARKQSATLFNYTVDVSFNPEVEDEEAGISVFLTQFQHIDLGIVNLPANNGTNTTQAFRFRVEASGKPNITVPETVVIPIPNAWRSDKIRLSVSAVSDSLYVFGVAPASRSGEYREIGSASALIVSGGTGPFTGTIVGAYATNNGGKGKTPAYFSRWRYTPVAQKIDGDTFVPA</sequence>
<comment type="similarity">
    <text evidence="1 4">Belongs to the glycosyl hydrolase 43 family.</text>
</comment>
<dbReference type="EMBL" id="JBAWTH010000066">
    <property type="protein sequence ID" value="KAL2280487.1"/>
    <property type="molecule type" value="Genomic_DNA"/>
</dbReference>
<keyword evidence="7" id="KW-1185">Reference proteome</keyword>
<dbReference type="InterPro" id="IPR013320">
    <property type="entry name" value="ConA-like_dom_sf"/>
</dbReference>
<dbReference type="Pfam" id="PF04616">
    <property type="entry name" value="Glyco_hydro_43"/>
    <property type="match status" value="1"/>
</dbReference>
<comment type="caution">
    <text evidence="6">The sequence shown here is derived from an EMBL/GenBank/DDBJ whole genome shotgun (WGS) entry which is preliminary data.</text>
</comment>
<proteinExistence type="inferred from homology"/>
<dbReference type="InterPro" id="IPR051795">
    <property type="entry name" value="Glycosyl_Hydrlase_43"/>
</dbReference>
<dbReference type="SUPFAM" id="SSF75005">
    <property type="entry name" value="Arabinanase/levansucrase/invertase"/>
    <property type="match status" value="1"/>
</dbReference>
<dbReference type="InterPro" id="IPR041542">
    <property type="entry name" value="GH43_C2"/>
</dbReference>
<evidence type="ECO:0000313" key="7">
    <source>
        <dbReference type="Proteomes" id="UP001600888"/>
    </source>
</evidence>
<keyword evidence="3 4" id="KW-0326">Glycosidase</keyword>
<gene>
    <name evidence="6" type="ORF">FJTKL_12478</name>
</gene>
<dbReference type="PANTHER" id="PTHR42812">
    <property type="entry name" value="BETA-XYLOSIDASE"/>
    <property type="match status" value="1"/>
</dbReference>
<accession>A0ABR4EDG3</accession>
<evidence type="ECO:0000256" key="1">
    <source>
        <dbReference type="ARBA" id="ARBA00009865"/>
    </source>
</evidence>